<dbReference type="InterPro" id="IPR000843">
    <property type="entry name" value="HTH_LacI"/>
</dbReference>
<dbReference type="SUPFAM" id="SSF53822">
    <property type="entry name" value="Periplasmic binding protein-like I"/>
    <property type="match status" value="1"/>
</dbReference>
<keyword evidence="3" id="KW-0804">Transcription</keyword>
<name>A0A178HZQ8_9HYPH</name>
<organism evidence="5 6">
    <name type="scientific">Devosia elaeis</name>
    <dbReference type="NCBI Taxonomy" id="1770058"/>
    <lineage>
        <taxon>Bacteria</taxon>
        <taxon>Pseudomonadati</taxon>
        <taxon>Pseudomonadota</taxon>
        <taxon>Alphaproteobacteria</taxon>
        <taxon>Hyphomicrobiales</taxon>
        <taxon>Devosiaceae</taxon>
        <taxon>Devosia</taxon>
    </lineage>
</organism>
<keyword evidence="6" id="KW-1185">Reference proteome</keyword>
<dbReference type="InterPro" id="IPR046335">
    <property type="entry name" value="LacI/GalR-like_sensor"/>
</dbReference>
<dbReference type="STRING" id="1770058.A3840_09270"/>
<feature type="domain" description="HTH lacI-type" evidence="4">
    <location>
        <begin position="7"/>
        <end position="51"/>
    </location>
</feature>
<evidence type="ECO:0000313" key="5">
    <source>
        <dbReference type="EMBL" id="OAM77526.1"/>
    </source>
</evidence>
<dbReference type="OrthoDB" id="7912369at2"/>
<protein>
    <recommendedName>
        <fullName evidence="4">HTH lacI-type domain-containing protein</fullName>
    </recommendedName>
</protein>
<dbReference type="InterPro" id="IPR028082">
    <property type="entry name" value="Peripla_BP_I"/>
</dbReference>
<dbReference type="InterPro" id="IPR010982">
    <property type="entry name" value="Lambda_DNA-bd_dom_sf"/>
</dbReference>
<dbReference type="SUPFAM" id="SSF47413">
    <property type="entry name" value="lambda repressor-like DNA-binding domains"/>
    <property type="match status" value="1"/>
</dbReference>
<evidence type="ECO:0000259" key="4">
    <source>
        <dbReference type="PROSITE" id="PS50932"/>
    </source>
</evidence>
<dbReference type="AlphaFoldDB" id="A0A178HZQ8"/>
<dbReference type="PROSITE" id="PS50932">
    <property type="entry name" value="HTH_LACI_2"/>
    <property type="match status" value="1"/>
</dbReference>
<dbReference type="Pfam" id="PF13377">
    <property type="entry name" value="Peripla_BP_3"/>
    <property type="match status" value="1"/>
</dbReference>
<dbReference type="Proteomes" id="UP000078389">
    <property type="component" value="Unassembled WGS sequence"/>
</dbReference>
<dbReference type="RefSeq" id="WP_067455262.1">
    <property type="nucleotide sequence ID" value="NZ_LVVY01000081.1"/>
</dbReference>
<dbReference type="CDD" id="cd01392">
    <property type="entry name" value="HTH_LacI"/>
    <property type="match status" value="1"/>
</dbReference>
<evidence type="ECO:0000256" key="2">
    <source>
        <dbReference type="ARBA" id="ARBA00023125"/>
    </source>
</evidence>
<accession>A0A178HZQ8</accession>
<dbReference type="Gene3D" id="1.10.260.40">
    <property type="entry name" value="lambda repressor-like DNA-binding domains"/>
    <property type="match status" value="1"/>
</dbReference>
<dbReference type="CDD" id="cd06267">
    <property type="entry name" value="PBP1_LacI_sugar_binding-like"/>
    <property type="match status" value="1"/>
</dbReference>
<dbReference type="Pfam" id="PF00356">
    <property type="entry name" value="LacI"/>
    <property type="match status" value="1"/>
</dbReference>
<dbReference type="GO" id="GO:0000976">
    <property type="term" value="F:transcription cis-regulatory region binding"/>
    <property type="evidence" value="ECO:0007669"/>
    <property type="project" value="TreeGrafter"/>
</dbReference>
<sequence length="338" mass="36409">MAPTKRASQADIAEQLGISVSTVSRALANEIGISDAVRRDVQRVARMLGYKSKHPPVTGAIDKRALALVPLGSATSGLSGFYFGILEGMRNEAANIGMSLDVRLVNEQGVTLELIQRQLAQADAQGVLLAGIDPWEELVAWSEADQVPIVLVNGSDPQMRLSAVSPANFYGAYMATKRLIDAGHRKILHYGQKTRPTLLQRLRGFRTAIADHPAVQGSVVYNAEVPVAQLVEDIRAGRHDITAIFSWNDIAAVELLEHFYGGGSGVSENFSIIGFDDLPIAGMASPRLSTMHVDRHAIGHVAIRVLRQHLDGDMAVQQVQIGLSAVEGETVFTLPAPQ</sequence>
<dbReference type="SMART" id="SM00354">
    <property type="entry name" value="HTH_LACI"/>
    <property type="match status" value="1"/>
</dbReference>
<evidence type="ECO:0000256" key="1">
    <source>
        <dbReference type="ARBA" id="ARBA00023015"/>
    </source>
</evidence>
<proteinExistence type="predicted"/>
<keyword evidence="1" id="KW-0805">Transcription regulation</keyword>
<dbReference type="EMBL" id="LVVY01000081">
    <property type="protein sequence ID" value="OAM77526.1"/>
    <property type="molecule type" value="Genomic_DNA"/>
</dbReference>
<comment type="caution">
    <text evidence="5">The sequence shown here is derived from an EMBL/GenBank/DDBJ whole genome shotgun (WGS) entry which is preliminary data.</text>
</comment>
<dbReference type="Gene3D" id="3.40.50.2300">
    <property type="match status" value="2"/>
</dbReference>
<evidence type="ECO:0000313" key="6">
    <source>
        <dbReference type="Proteomes" id="UP000078389"/>
    </source>
</evidence>
<gene>
    <name evidence="5" type="ORF">A3840_09270</name>
</gene>
<dbReference type="PANTHER" id="PTHR30146:SF24">
    <property type="entry name" value="XYLOSE OPERON REGULATORY PROTEIN"/>
    <property type="match status" value="1"/>
</dbReference>
<dbReference type="PANTHER" id="PTHR30146">
    <property type="entry name" value="LACI-RELATED TRANSCRIPTIONAL REPRESSOR"/>
    <property type="match status" value="1"/>
</dbReference>
<reference evidence="5 6" key="1">
    <citation type="submission" date="2016-03" db="EMBL/GenBank/DDBJ databases">
        <title>Genome sequencing of Devosia sp. S37.</title>
        <authorList>
            <person name="Mohd Nor M."/>
        </authorList>
    </citation>
    <scope>NUCLEOTIDE SEQUENCE [LARGE SCALE GENOMIC DNA]</scope>
    <source>
        <strain evidence="5 6">S37</strain>
    </source>
</reference>
<evidence type="ECO:0000256" key="3">
    <source>
        <dbReference type="ARBA" id="ARBA00023163"/>
    </source>
</evidence>
<dbReference type="GO" id="GO:0003700">
    <property type="term" value="F:DNA-binding transcription factor activity"/>
    <property type="evidence" value="ECO:0007669"/>
    <property type="project" value="TreeGrafter"/>
</dbReference>
<keyword evidence="2" id="KW-0238">DNA-binding</keyword>